<accession>A0A0X3XCD9</accession>
<dbReference type="Pfam" id="PF19965">
    <property type="entry name" value="VMAP-M2"/>
    <property type="match status" value="1"/>
</dbReference>
<protein>
    <recommendedName>
        <fullName evidence="1">vWA-MoxR associated protein middle region 2 domain-containing protein</fullName>
    </recommendedName>
</protein>
<dbReference type="EMBL" id="LLZJ01000009">
    <property type="protein sequence ID" value="KUL66758.1"/>
    <property type="molecule type" value="Genomic_DNA"/>
</dbReference>
<organism evidence="2 3">
    <name type="scientific">Streptomyces violaceusniger</name>
    <dbReference type="NCBI Taxonomy" id="68280"/>
    <lineage>
        <taxon>Bacteria</taxon>
        <taxon>Bacillati</taxon>
        <taxon>Actinomycetota</taxon>
        <taxon>Actinomycetes</taxon>
        <taxon>Kitasatosporales</taxon>
        <taxon>Streptomycetaceae</taxon>
        <taxon>Streptomyces</taxon>
        <taxon>Streptomyces violaceusniger group</taxon>
    </lineage>
</organism>
<evidence type="ECO:0000313" key="2">
    <source>
        <dbReference type="EMBL" id="KUL66758.1"/>
    </source>
</evidence>
<dbReference type="OrthoDB" id="3904028at2"/>
<dbReference type="RefSeq" id="WP_059142187.1">
    <property type="nucleotide sequence ID" value="NZ_LLZJ01000009.1"/>
</dbReference>
<dbReference type="InterPro" id="IPR045446">
    <property type="entry name" value="VMAP-M2"/>
</dbReference>
<reference evidence="3" key="1">
    <citation type="submission" date="2015-10" db="EMBL/GenBank/DDBJ databases">
        <authorList>
            <person name="Ju K.-S."/>
            <person name="Doroghazi J.R."/>
            <person name="Metcalf W.W."/>
        </authorList>
    </citation>
    <scope>NUCLEOTIDE SEQUENCE [LARGE SCALE GENOMIC DNA]</scope>
    <source>
        <strain evidence="3">NRRL F-8817</strain>
    </source>
</reference>
<comment type="caution">
    <text evidence="2">The sequence shown here is derived from an EMBL/GenBank/DDBJ whole genome shotgun (WGS) entry which is preliminary data.</text>
</comment>
<name>A0A0X3XCD9_STRVO</name>
<feature type="domain" description="vWA-MoxR associated protein middle region 2" evidence="1">
    <location>
        <begin position="230"/>
        <end position="387"/>
    </location>
</feature>
<proteinExistence type="predicted"/>
<dbReference type="Proteomes" id="UP000053413">
    <property type="component" value="Unassembled WGS sequence"/>
</dbReference>
<gene>
    <name evidence="2" type="ORF">ADL28_03140</name>
</gene>
<dbReference type="AlphaFoldDB" id="A0A0X3XCD9"/>
<evidence type="ECO:0000259" key="1">
    <source>
        <dbReference type="Pfam" id="PF19965"/>
    </source>
</evidence>
<evidence type="ECO:0000313" key="3">
    <source>
        <dbReference type="Proteomes" id="UP000053413"/>
    </source>
</evidence>
<sequence length="679" mass="75397">MDPNAIVRQFESADVPCELRSTDRREAVRRVYDHLAAKKLRYETAAIDFAQYNEFEQIIRPPGSMVTDGGNCLELSLVFAGMCLHHKLRALVVLLDDHALVAVWLGGGLEAVWDDGGAADRDYLIMSRGLGNIQPQQGDLHSNLIQLVEKEQEYLLVECTGFARSGGYGARTLSFDVAVAEGLDRVKGSKVTDIVDIAFQYRHRTQRPNCIPEQSLSQPAAAAAPETVPGLWLSDIGRDGLAAALRDSVAAIPESDAYRAWPRWSRPDIAQLLDMLSRAPQCLERDRLVWLAQGLDLALDAGEFITAWMPRAATEKALRRALLACTNGLGDMTPQGLSQHLDAVILRRPACDADGRMALLSFILRLAAEAGIDTEDQAFTNWCRDNGYDIGMANNLRQELKEQMQGRHQRLLIHLRGGPGHDWPEEGQAWLLDETTGQRTPSPPLRCAPHADGVAALLGDVLVWADGFLSKGRLLRRVDIAMPARTLLCWRAEETNVDIKLGAHHEVVVHWGDRMHLPQHMQLLARQASHRLRETERQDQACGRIDWVSLNTAYDQSAFEEDLKNNAYPAALGLRFAPIGQEDWFETLLARFPILLWPGEPVPEWTAVEAAVREQWVNLPGGFTTAYRTAWTGRGDAPPPLARLRAVWEDDNWLEFCREMSGHRAGIASASGAETGGQP</sequence>